<reference evidence="9" key="1">
    <citation type="submission" date="2020-04" db="EMBL/GenBank/DDBJ databases">
        <title>Genome Assembly and Annotation of Botryosphaeria dothidea sdau 11-99, a Latent Pathogen of Apple Fruit Ring Rot in China.</title>
        <authorList>
            <person name="Yu C."/>
            <person name="Diao Y."/>
            <person name="Lu Q."/>
            <person name="Zhao J."/>
            <person name="Cui S."/>
            <person name="Peng C."/>
            <person name="He B."/>
            <person name="Liu H."/>
        </authorList>
    </citation>
    <scope>NUCLEOTIDE SEQUENCE [LARGE SCALE GENOMIC DNA]</scope>
    <source>
        <strain evidence="9">Sdau11-99</strain>
    </source>
</reference>
<evidence type="ECO:0000256" key="6">
    <source>
        <dbReference type="SAM" id="MobiDB-lite"/>
    </source>
</evidence>
<dbReference type="PANTHER" id="PTHR33048">
    <property type="entry name" value="PTH11-LIKE INTEGRAL MEMBRANE PROTEIN (AFU_ORTHOLOGUE AFUA_5G11245)"/>
    <property type="match status" value="1"/>
</dbReference>
<dbReference type="AlphaFoldDB" id="A0A8H4ISN4"/>
<evidence type="ECO:0000313" key="10">
    <source>
        <dbReference type="Proteomes" id="UP000572817"/>
    </source>
</evidence>
<evidence type="ECO:0000259" key="8">
    <source>
        <dbReference type="Pfam" id="PF20684"/>
    </source>
</evidence>
<dbReference type="PANTHER" id="PTHR33048:SF47">
    <property type="entry name" value="INTEGRAL MEMBRANE PROTEIN-RELATED"/>
    <property type="match status" value="1"/>
</dbReference>
<feature type="transmembrane region" description="Helical" evidence="7">
    <location>
        <begin position="159"/>
        <end position="181"/>
    </location>
</feature>
<comment type="caution">
    <text evidence="9">The sequence shown here is derived from an EMBL/GenBank/DDBJ whole genome shotgun (WGS) entry which is preliminary data.</text>
</comment>
<evidence type="ECO:0000256" key="1">
    <source>
        <dbReference type="ARBA" id="ARBA00004141"/>
    </source>
</evidence>
<evidence type="ECO:0000313" key="9">
    <source>
        <dbReference type="EMBL" id="KAF4306359.1"/>
    </source>
</evidence>
<feature type="transmembrane region" description="Helical" evidence="7">
    <location>
        <begin position="30"/>
        <end position="51"/>
    </location>
</feature>
<evidence type="ECO:0000256" key="2">
    <source>
        <dbReference type="ARBA" id="ARBA00022692"/>
    </source>
</evidence>
<keyword evidence="3 7" id="KW-1133">Transmembrane helix</keyword>
<feature type="region of interest" description="Disordered" evidence="6">
    <location>
        <begin position="248"/>
        <end position="278"/>
    </location>
</feature>
<feature type="region of interest" description="Disordered" evidence="6">
    <location>
        <begin position="355"/>
        <end position="379"/>
    </location>
</feature>
<comment type="similarity">
    <text evidence="5">Belongs to the SAT4 family.</text>
</comment>
<keyword evidence="4 7" id="KW-0472">Membrane</keyword>
<dbReference type="Pfam" id="PF20684">
    <property type="entry name" value="Fung_rhodopsin"/>
    <property type="match status" value="1"/>
</dbReference>
<proteinExistence type="inferred from homology"/>
<evidence type="ECO:0000256" key="7">
    <source>
        <dbReference type="SAM" id="Phobius"/>
    </source>
</evidence>
<sequence>MATLADYLGPELASTLPPPNYVNPQTDVPAVLGTEISLTALMIIFVGMRFYSRLFVNRLFGADGRSGRLLRRPHGHNLHTGWLQVDVHEHFAVPSDLGVDEDQPINLFWKQPFAIQRNCVDVLTLLIATAALNSLGDLLVYLWPVRFLFKLQMPLKHRLGLIVLFSFGCIAFAASVCRMVYLPPSFQSIDILYSSASLLLIASIEETVGIICGCLPSVKSFLSHFFPRLFGSTVSRRTQTYVHTGAGRPSGYGDHSHNHSAKVFSSSSRNGRGRKGVGPLTEDYELEMGYGLGEMDERRLVGADGGDDERFGGMRGGIVLTQEVTVKRSASKGGRGARGRDMGLNDVAEDMDAGSWMGDLTTVGDDMESIGKRSGRSIE</sequence>
<organism evidence="9 10">
    <name type="scientific">Botryosphaeria dothidea</name>
    <dbReference type="NCBI Taxonomy" id="55169"/>
    <lineage>
        <taxon>Eukaryota</taxon>
        <taxon>Fungi</taxon>
        <taxon>Dikarya</taxon>
        <taxon>Ascomycota</taxon>
        <taxon>Pezizomycotina</taxon>
        <taxon>Dothideomycetes</taxon>
        <taxon>Dothideomycetes incertae sedis</taxon>
        <taxon>Botryosphaeriales</taxon>
        <taxon>Botryosphaeriaceae</taxon>
        <taxon>Botryosphaeria</taxon>
    </lineage>
</organism>
<keyword evidence="2 7" id="KW-0812">Transmembrane</keyword>
<dbReference type="Proteomes" id="UP000572817">
    <property type="component" value="Unassembled WGS sequence"/>
</dbReference>
<dbReference type="EMBL" id="WWBZ02000033">
    <property type="protein sequence ID" value="KAF4306359.1"/>
    <property type="molecule type" value="Genomic_DNA"/>
</dbReference>
<evidence type="ECO:0000256" key="5">
    <source>
        <dbReference type="ARBA" id="ARBA00038359"/>
    </source>
</evidence>
<gene>
    <name evidence="9" type="ORF">GTA08_BOTSDO05257</name>
</gene>
<comment type="subcellular location">
    <subcellularLocation>
        <location evidence="1">Membrane</location>
        <topology evidence="1">Multi-pass membrane protein</topology>
    </subcellularLocation>
</comment>
<protein>
    <submittedName>
        <fullName evidence="9">Integral membrane protein pth11</fullName>
    </submittedName>
</protein>
<name>A0A8H4ISN4_9PEZI</name>
<evidence type="ECO:0000256" key="3">
    <source>
        <dbReference type="ARBA" id="ARBA00022989"/>
    </source>
</evidence>
<accession>A0A8H4ISN4</accession>
<dbReference type="InterPro" id="IPR049326">
    <property type="entry name" value="Rhodopsin_dom_fungi"/>
</dbReference>
<evidence type="ECO:0000256" key="4">
    <source>
        <dbReference type="ARBA" id="ARBA00023136"/>
    </source>
</evidence>
<feature type="domain" description="Rhodopsin" evidence="8">
    <location>
        <begin position="103"/>
        <end position="223"/>
    </location>
</feature>
<dbReference type="InterPro" id="IPR052337">
    <property type="entry name" value="SAT4-like"/>
</dbReference>
<keyword evidence="10" id="KW-1185">Reference proteome</keyword>
<dbReference type="GO" id="GO:0016020">
    <property type="term" value="C:membrane"/>
    <property type="evidence" value="ECO:0007669"/>
    <property type="project" value="UniProtKB-SubCell"/>
</dbReference>
<dbReference type="OrthoDB" id="3928853at2759"/>